<evidence type="ECO:0000313" key="2">
    <source>
        <dbReference type="EMBL" id="MDM5142046.1"/>
    </source>
</evidence>
<gene>
    <name evidence="2" type="ORF">OB959_19965</name>
</gene>
<dbReference type="RefSeq" id="WP_290022825.1">
    <property type="nucleotide sequence ID" value="NZ_JAOPLV010000012.1"/>
</dbReference>
<dbReference type="EMBL" id="JAOPLV010000012">
    <property type="protein sequence ID" value="MDM5142046.1"/>
    <property type="molecule type" value="Genomic_DNA"/>
</dbReference>
<protein>
    <recommendedName>
        <fullName evidence="1">AbiTii domain-containing protein</fullName>
    </recommendedName>
</protein>
<dbReference type="AlphaFoldDB" id="A0AAW7I2L2"/>
<dbReference type="InterPro" id="IPR041304">
    <property type="entry name" value="AbiTii"/>
</dbReference>
<evidence type="ECO:0000313" key="3">
    <source>
        <dbReference type="Proteomes" id="UP001168216"/>
    </source>
</evidence>
<organism evidence="2 3">
    <name type="scientific">Aeromonas bestiarum</name>
    <dbReference type="NCBI Taxonomy" id="105751"/>
    <lineage>
        <taxon>Bacteria</taxon>
        <taxon>Pseudomonadati</taxon>
        <taxon>Pseudomonadota</taxon>
        <taxon>Gammaproteobacteria</taxon>
        <taxon>Aeromonadales</taxon>
        <taxon>Aeromonadaceae</taxon>
        <taxon>Aeromonas</taxon>
    </lineage>
</organism>
<comment type="caution">
    <text evidence="2">The sequence shown here is derived from an EMBL/GenBank/DDBJ whole genome shotgun (WGS) entry which is preliminary data.</text>
</comment>
<reference evidence="2" key="1">
    <citation type="submission" date="2023-08" db="EMBL/GenBank/DDBJ databases">
        <title>WGS of Aeromonas isolates.</title>
        <authorList>
            <person name="Lee H."/>
        </authorList>
    </citation>
    <scope>NUCLEOTIDE SEQUENCE</scope>
    <source>
        <strain evidence="2">SL22</strain>
    </source>
</reference>
<dbReference type="Proteomes" id="UP001168216">
    <property type="component" value="Unassembled WGS sequence"/>
</dbReference>
<sequence length="315" mass="34161">MTETGYNRPPLLPWNASMPALIPELIAMASDPTVKTPDLLRKAMVAARQLKQREWATWIGYELQGYPDDIDLPPYRVIRCELKARNPFHGLIPIIINHPEYAEAVTTCRIGQSISGLEDAAIPGKNVSFALPPEMMAMLIQDLNLSMEPKRVVGGNQIRALIDAVRNKLLTWALDLAEAGIQGEGMSFTPQEQQEAQQLAPVNIHIRGNATGFQFMQNSPGGQQQQTVTSEQKEAALAALLPWLAQVIAQGKLQREVCAELQAELDTLKAQAASPNPKWPVIGAVAGSVRAILEGAGGEVLAAQALGWLTILIGS</sequence>
<name>A0AAW7I2L2_9GAMM</name>
<accession>A0AAW7I2L2</accession>
<evidence type="ECO:0000259" key="1">
    <source>
        <dbReference type="Pfam" id="PF18864"/>
    </source>
</evidence>
<dbReference type="Pfam" id="PF18864">
    <property type="entry name" value="AbiTii"/>
    <property type="match status" value="1"/>
</dbReference>
<proteinExistence type="predicted"/>
<feature type="domain" description="AbiTii" evidence="1">
    <location>
        <begin position="21"/>
        <end position="198"/>
    </location>
</feature>